<keyword evidence="2" id="KW-1185">Reference proteome</keyword>
<dbReference type="EMBL" id="JAIQDJ010000028">
    <property type="protein sequence ID" value="MBZ4187212.1"/>
    <property type="molecule type" value="Genomic_DNA"/>
</dbReference>
<evidence type="ECO:0000313" key="1">
    <source>
        <dbReference type="EMBL" id="MBZ4187212.1"/>
    </source>
</evidence>
<sequence>MQFLFNSRGNHIANFVNGQLHSTRGSNIGHYLEQHGIFIDMHGRYLGEIVHENRLMYNRSSGHRSVNYGSYGNYGNVGNFGNPGNAGSIGSIGGYEDIPLDRLGQDA</sequence>
<proteinExistence type="predicted"/>
<reference evidence="1" key="1">
    <citation type="submission" date="2021-09" db="EMBL/GenBank/DDBJ databases">
        <authorList>
            <person name="Wu T."/>
            <person name="Guo S.Z."/>
        </authorList>
    </citation>
    <scope>NUCLEOTIDE SEQUENCE</scope>
    <source>
        <strain evidence="1">RSS-23</strain>
    </source>
</reference>
<gene>
    <name evidence="1" type="ORF">K7B09_12860</name>
</gene>
<dbReference type="RefSeq" id="WP_223629878.1">
    <property type="nucleotide sequence ID" value="NZ_JAIQDJ010000028.1"/>
</dbReference>
<evidence type="ECO:0000313" key="2">
    <source>
        <dbReference type="Proteomes" id="UP001430290"/>
    </source>
</evidence>
<organism evidence="1 2">
    <name type="scientific">Thermomonas beijingensis</name>
    <dbReference type="NCBI Taxonomy" id="2872701"/>
    <lineage>
        <taxon>Bacteria</taxon>
        <taxon>Pseudomonadati</taxon>
        <taxon>Pseudomonadota</taxon>
        <taxon>Gammaproteobacteria</taxon>
        <taxon>Lysobacterales</taxon>
        <taxon>Lysobacteraceae</taxon>
        <taxon>Thermomonas</taxon>
    </lineage>
</organism>
<comment type="caution">
    <text evidence="1">The sequence shown here is derived from an EMBL/GenBank/DDBJ whole genome shotgun (WGS) entry which is preliminary data.</text>
</comment>
<dbReference type="Proteomes" id="UP001430290">
    <property type="component" value="Unassembled WGS sequence"/>
</dbReference>
<protein>
    <submittedName>
        <fullName evidence="1">Uncharacterized protein</fullName>
    </submittedName>
</protein>
<accession>A0ABS7TH63</accession>
<name>A0ABS7TH63_9GAMM</name>